<dbReference type="EMBL" id="JAXOVC010000010">
    <property type="protein sequence ID" value="KAK4496067.1"/>
    <property type="molecule type" value="Genomic_DNA"/>
</dbReference>
<feature type="transmembrane region" description="Helical" evidence="7">
    <location>
        <begin position="12"/>
        <end position="33"/>
    </location>
</feature>
<keyword evidence="2 7" id="KW-0812">Transmembrane</keyword>
<dbReference type="Pfam" id="PF20684">
    <property type="entry name" value="Fung_rhodopsin"/>
    <property type="match status" value="1"/>
</dbReference>
<dbReference type="PANTHER" id="PTHR33048">
    <property type="entry name" value="PTH11-LIKE INTEGRAL MEMBRANE PROTEIN (AFU_ORTHOLOGUE AFUA_5G11245)"/>
    <property type="match status" value="1"/>
</dbReference>
<organism evidence="9 10">
    <name type="scientific">Zasmidium cellare</name>
    <name type="common">Wine cellar mold</name>
    <name type="synonym">Racodium cellare</name>
    <dbReference type="NCBI Taxonomy" id="395010"/>
    <lineage>
        <taxon>Eukaryota</taxon>
        <taxon>Fungi</taxon>
        <taxon>Dikarya</taxon>
        <taxon>Ascomycota</taxon>
        <taxon>Pezizomycotina</taxon>
        <taxon>Dothideomycetes</taxon>
        <taxon>Dothideomycetidae</taxon>
        <taxon>Mycosphaerellales</taxon>
        <taxon>Mycosphaerellaceae</taxon>
        <taxon>Zasmidium</taxon>
    </lineage>
</organism>
<evidence type="ECO:0000256" key="2">
    <source>
        <dbReference type="ARBA" id="ARBA00022692"/>
    </source>
</evidence>
<dbReference type="InterPro" id="IPR049326">
    <property type="entry name" value="Rhodopsin_dom_fungi"/>
</dbReference>
<evidence type="ECO:0000256" key="6">
    <source>
        <dbReference type="SAM" id="MobiDB-lite"/>
    </source>
</evidence>
<keyword evidence="3 7" id="KW-1133">Transmembrane helix</keyword>
<keyword evidence="4 7" id="KW-0472">Membrane</keyword>
<protein>
    <recommendedName>
        <fullName evidence="8">Rhodopsin domain-containing protein</fullName>
    </recommendedName>
</protein>
<evidence type="ECO:0000256" key="5">
    <source>
        <dbReference type="ARBA" id="ARBA00038359"/>
    </source>
</evidence>
<evidence type="ECO:0000259" key="8">
    <source>
        <dbReference type="Pfam" id="PF20684"/>
    </source>
</evidence>
<dbReference type="PANTHER" id="PTHR33048:SF96">
    <property type="entry name" value="INTEGRAL MEMBRANE PROTEIN"/>
    <property type="match status" value="1"/>
</dbReference>
<feature type="transmembrane region" description="Helical" evidence="7">
    <location>
        <begin position="45"/>
        <end position="69"/>
    </location>
</feature>
<evidence type="ECO:0000313" key="9">
    <source>
        <dbReference type="EMBL" id="KAK4496067.1"/>
    </source>
</evidence>
<dbReference type="Proteomes" id="UP001305779">
    <property type="component" value="Unassembled WGS sequence"/>
</dbReference>
<evidence type="ECO:0000256" key="1">
    <source>
        <dbReference type="ARBA" id="ARBA00004141"/>
    </source>
</evidence>
<keyword evidence="10" id="KW-1185">Reference proteome</keyword>
<comment type="subcellular location">
    <subcellularLocation>
        <location evidence="1">Membrane</location>
        <topology evidence="1">Multi-pass membrane protein</topology>
    </subcellularLocation>
</comment>
<dbReference type="InterPro" id="IPR052337">
    <property type="entry name" value="SAT4-like"/>
</dbReference>
<feature type="region of interest" description="Disordered" evidence="6">
    <location>
        <begin position="282"/>
        <end position="348"/>
    </location>
</feature>
<comment type="caution">
    <text evidence="9">The sequence shown here is derived from an EMBL/GenBank/DDBJ whole genome shotgun (WGS) entry which is preliminary data.</text>
</comment>
<accession>A0ABR0E3R5</accession>
<feature type="domain" description="Rhodopsin" evidence="8">
    <location>
        <begin position="29"/>
        <end position="272"/>
    </location>
</feature>
<comment type="similarity">
    <text evidence="5">Belongs to the SAT4 family.</text>
</comment>
<evidence type="ECO:0000313" key="10">
    <source>
        <dbReference type="Proteomes" id="UP001305779"/>
    </source>
</evidence>
<reference evidence="9 10" key="1">
    <citation type="journal article" date="2023" name="G3 (Bethesda)">
        <title>A chromosome-level genome assembly of Zasmidium syzygii isolated from banana leaves.</title>
        <authorList>
            <person name="van Westerhoven A.C."/>
            <person name="Mehrabi R."/>
            <person name="Talebi R."/>
            <person name="Steentjes M.B.F."/>
            <person name="Corcolon B."/>
            <person name="Chong P.A."/>
            <person name="Kema G.H.J."/>
            <person name="Seidl M.F."/>
        </authorList>
    </citation>
    <scope>NUCLEOTIDE SEQUENCE [LARGE SCALE GENOMIC DNA]</scope>
    <source>
        <strain evidence="9 10">P124</strain>
    </source>
</reference>
<evidence type="ECO:0000256" key="3">
    <source>
        <dbReference type="ARBA" id="ARBA00022989"/>
    </source>
</evidence>
<evidence type="ECO:0000256" key="7">
    <source>
        <dbReference type="SAM" id="Phobius"/>
    </source>
</evidence>
<feature type="transmembrane region" description="Helical" evidence="7">
    <location>
        <begin position="89"/>
        <end position="113"/>
    </location>
</feature>
<proteinExistence type="inferred from homology"/>
<feature type="transmembrane region" description="Helical" evidence="7">
    <location>
        <begin position="175"/>
        <end position="196"/>
    </location>
</feature>
<sequence length="348" mass="38683">MAVTPAGRGPQVMGVFLLFLGLSSIATLLRIYCRVSLLKSFRSEDWLAVLAWVFFVCHAAFAINGVFHGTGQHFSDIHPQSEIVLRLKWWWLCEPLYVLSSMAIKASIAIMLLRLMVATWHRITIYAVLIITETFSTAFFFLFIFQCSPSSYFWMRLAGAQGSCLNTSVIVNGVYAYSSILCVGDWIFSFLPFWIVWNLELVSRKEKAMVGIILAMSAVASIATIARIPYIHTLSNQADFLYATADVAIWSCCETGLAITACSSATLRPLFRHILDRTRLSSSRTSRGLADFPPPPQMPNGNRHTRLDSEEPVQLSYIHNMGKDSQGETGGSGETLEKGHASGRYDGV</sequence>
<feature type="transmembrane region" description="Helical" evidence="7">
    <location>
        <begin position="208"/>
        <end position="228"/>
    </location>
</feature>
<evidence type="ECO:0000256" key="4">
    <source>
        <dbReference type="ARBA" id="ARBA00023136"/>
    </source>
</evidence>
<feature type="transmembrane region" description="Helical" evidence="7">
    <location>
        <begin position="125"/>
        <end position="145"/>
    </location>
</feature>
<name>A0ABR0E3R5_ZASCE</name>
<gene>
    <name evidence="9" type="ORF">PRZ48_012046</name>
</gene>